<evidence type="ECO:0000256" key="2">
    <source>
        <dbReference type="ARBA" id="ARBA00022553"/>
    </source>
</evidence>
<dbReference type="RefSeq" id="WP_021800331.1">
    <property type="nucleotide sequence ID" value="NZ_FQXU01000011.1"/>
</dbReference>
<evidence type="ECO:0000256" key="4">
    <source>
        <dbReference type="ARBA" id="ARBA00022679"/>
    </source>
</evidence>
<dbReference type="GO" id="GO:0008982">
    <property type="term" value="F:protein-N(PI)-phosphohistidine-sugar phosphotransferase activity"/>
    <property type="evidence" value="ECO:0007669"/>
    <property type="project" value="InterPro"/>
</dbReference>
<proteinExistence type="predicted"/>
<dbReference type="InterPro" id="IPR036095">
    <property type="entry name" value="PTS_EIIB-like_sf"/>
</dbReference>
<dbReference type="Proteomes" id="UP000184241">
    <property type="component" value="Unassembled WGS sequence"/>
</dbReference>
<dbReference type="Gene3D" id="3.40.50.2300">
    <property type="match status" value="1"/>
</dbReference>
<keyword evidence="6" id="KW-0418">Kinase</keyword>
<keyword evidence="2" id="KW-0597">Phosphoprotein</keyword>
<keyword evidence="4" id="KW-0808">Transferase</keyword>
<sequence length="101" mass="11495">MKILLVCAAGMSTSLVVQKMQKNLKDNEQDWVIEAKAAEEFNDVVKEYDVVLLGPQIRFKKAEFENVAKQYNIPVDVINMTDYGMCRGDKVLEQARKLGNK</sequence>
<dbReference type="EMBL" id="FQXU01000011">
    <property type="protein sequence ID" value="SHI28484.1"/>
    <property type="molecule type" value="Genomic_DNA"/>
</dbReference>
<evidence type="ECO:0000313" key="9">
    <source>
        <dbReference type="EMBL" id="SHI28484.1"/>
    </source>
</evidence>
<dbReference type="PANTHER" id="PTHR34581">
    <property type="entry name" value="PTS SYSTEM N,N'-DIACETYLCHITOBIOSE-SPECIFIC EIIB COMPONENT"/>
    <property type="match status" value="1"/>
</dbReference>
<evidence type="ECO:0000256" key="5">
    <source>
        <dbReference type="ARBA" id="ARBA00022683"/>
    </source>
</evidence>
<reference evidence="9 10" key="1">
    <citation type="submission" date="2016-11" db="EMBL/GenBank/DDBJ databases">
        <authorList>
            <person name="Jaros S."/>
            <person name="Januszkiewicz K."/>
            <person name="Wedrychowicz H."/>
        </authorList>
    </citation>
    <scope>NUCLEOTIDE SEQUENCE [LARGE SCALE GENOMIC DNA]</scope>
    <source>
        <strain evidence="9 10">DSM 6191</strain>
    </source>
</reference>
<gene>
    <name evidence="9" type="ORF">SAMN02745941_03508</name>
</gene>
<evidence type="ECO:0000256" key="6">
    <source>
        <dbReference type="ARBA" id="ARBA00022777"/>
    </source>
</evidence>
<keyword evidence="1" id="KW-0813">Transport</keyword>
<evidence type="ECO:0000256" key="1">
    <source>
        <dbReference type="ARBA" id="ARBA00022448"/>
    </source>
</evidence>
<protein>
    <submittedName>
        <fullName evidence="9">PTS system, cellobiose-specific IIB component</fullName>
    </submittedName>
</protein>
<dbReference type="GO" id="GO:0016301">
    <property type="term" value="F:kinase activity"/>
    <property type="evidence" value="ECO:0007669"/>
    <property type="project" value="UniProtKB-KW"/>
</dbReference>
<dbReference type="CDD" id="cd05564">
    <property type="entry name" value="PTS_IIB_chitobiose_lichenan"/>
    <property type="match status" value="1"/>
</dbReference>
<dbReference type="InterPro" id="IPR013012">
    <property type="entry name" value="PTS_EIIB_3"/>
</dbReference>
<dbReference type="InterPro" id="IPR003501">
    <property type="entry name" value="PTS_EIIB_2/3"/>
</dbReference>
<feature type="modified residue" description="Phosphocysteine; by EIIA" evidence="7">
    <location>
        <position position="7"/>
    </location>
</feature>
<accession>A0A1M5ZW57</accession>
<dbReference type="Pfam" id="PF02302">
    <property type="entry name" value="PTS_IIB"/>
    <property type="match status" value="1"/>
</dbReference>
<evidence type="ECO:0000313" key="10">
    <source>
        <dbReference type="Proteomes" id="UP000184241"/>
    </source>
</evidence>
<keyword evidence="3" id="KW-0762">Sugar transport</keyword>
<dbReference type="SUPFAM" id="SSF52794">
    <property type="entry name" value="PTS system IIB component-like"/>
    <property type="match status" value="1"/>
</dbReference>
<name>A0A1M5ZW57_9CLOT</name>
<feature type="domain" description="PTS EIIB type-3" evidence="8">
    <location>
        <begin position="1"/>
        <end position="101"/>
    </location>
</feature>
<dbReference type="PROSITE" id="PS51100">
    <property type="entry name" value="PTS_EIIB_TYPE_3"/>
    <property type="match status" value="1"/>
</dbReference>
<dbReference type="GO" id="GO:0009401">
    <property type="term" value="P:phosphoenolpyruvate-dependent sugar phosphotransferase system"/>
    <property type="evidence" value="ECO:0007669"/>
    <property type="project" value="UniProtKB-KW"/>
</dbReference>
<evidence type="ECO:0000256" key="7">
    <source>
        <dbReference type="PROSITE-ProRule" id="PRU00423"/>
    </source>
</evidence>
<evidence type="ECO:0000256" key="3">
    <source>
        <dbReference type="ARBA" id="ARBA00022597"/>
    </source>
</evidence>
<evidence type="ECO:0000259" key="8">
    <source>
        <dbReference type="PROSITE" id="PS51100"/>
    </source>
</evidence>
<dbReference type="InterPro" id="IPR051819">
    <property type="entry name" value="PTS_sugar-specific_EIIB"/>
</dbReference>
<organism evidence="9 10">
    <name type="scientific">Clostridium intestinale DSM 6191</name>
    <dbReference type="NCBI Taxonomy" id="1121320"/>
    <lineage>
        <taxon>Bacteria</taxon>
        <taxon>Bacillati</taxon>
        <taxon>Bacillota</taxon>
        <taxon>Clostridia</taxon>
        <taxon>Eubacteriales</taxon>
        <taxon>Clostridiaceae</taxon>
        <taxon>Clostridium</taxon>
    </lineage>
</organism>
<dbReference type="AlphaFoldDB" id="A0A1M5ZW57"/>
<keyword evidence="5" id="KW-0598">Phosphotransferase system</keyword>
<dbReference type="PANTHER" id="PTHR34581:SF2">
    <property type="entry name" value="PTS SYSTEM N,N'-DIACETYLCHITOBIOSE-SPECIFIC EIIB COMPONENT"/>
    <property type="match status" value="1"/>
</dbReference>